<dbReference type="SMART" id="SM00388">
    <property type="entry name" value="HisKA"/>
    <property type="match status" value="1"/>
</dbReference>
<evidence type="ECO:0000256" key="10">
    <source>
        <dbReference type="ARBA" id="ARBA00023136"/>
    </source>
</evidence>
<accession>A0A6N6VN82</accession>
<dbReference type="InterPro" id="IPR005467">
    <property type="entry name" value="His_kinase_dom"/>
</dbReference>
<dbReference type="InterPro" id="IPR036097">
    <property type="entry name" value="HisK_dim/P_sf"/>
</dbReference>
<evidence type="ECO:0000256" key="8">
    <source>
        <dbReference type="ARBA" id="ARBA00022989"/>
    </source>
</evidence>
<evidence type="ECO:0000256" key="3">
    <source>
        <dbReference type="ARBA" id="ARBA00012438"/>
    </source>
</evidence>
<dbReference type="Pfam" id="PF13756">
    <property type="entry name" value="Stimulus_sens_1"/>
    <property type="match status" value="1"/>
</dbReference>
<dbReference type="InterPro" id="IPR004358">
    <property type="entry name" value="Sig_transdc_His_kin-like_C"/>
</dbReference>
<name>A0A6N6VN82_9HYPH</name>
<dbReference type="Pfam" id="PF00512">
    <property type="entry name" value="HisKA"/>
    <property type="match status" value="1"/>
</dbReference>
<dbReference type="InterPro" id="IPR036890">
    <property type="entry name" value="HATPase_C_sf"/>
</dbReference>
<keyword evidence="10 12" id="KW-0472">Membrane</keyword>
<dbReference type="Gene3D" id="1.10.287.130">
    <property type="match status" value="1"/>
</dbReference>
<feature type="transmembrane region" description="Helical" evidence="12">
    <location>
        <begin position="67"/>
        <end position="86"/>
    </location>
</feature>
<keyword evidence="9" id="KW-0902">Two-component regulatory system</keyword>
<dbReference type="PRINTS" id="PR00344">
    <property type="entry name" value="BCTRLSENSOR"/>
</dbReference>
<dbReference type="InterPro" id="IPR025919">
    <property type="entry name" value="Stimulus_sens_dom"/>
</dbReference>
<dbReference type="InterPro" id="IPR003660">
    <property type="entry name" value="HAMP_dom"/>
</dbReference>
<dbReference type="InterPro" id="IPR050428">
    <property type="entry name" value="TCS_sensor_his_kinase"/>
</dbReference>
<dbReference type="Pfam" id="PF02518">
    <property type="entry name" value="HATPase_c"/>
    <property type="match status" value="1"/>
</dbReference>
<dbReference type="InterPro" id="IPR003661">
    <property type="entry name" value="HisK_dim/P_dom"/>
</dbReference>
<dbReference type="Pfam" id="PF00672">
    <property type="entry name" value="HAMP"/>
    <property type="match status" value="1"/>
</dbReference>
<comment type="catalytic activity">
    <reaction evidence="1">
        <text>ATP + protein L-histidine = ADP + protein N-phospho-L-histidine.</text>
        <dbReference type="EC" id="2.7.13.3"/>
    </reaction>
</comment>
<dbReference type="SUPFAM" id="SSF55874">
    <property type="entry name" value="ATPase domain of HSP90 chaperone/DNA topoisomerase II/histidine kinase"/>
    <property type="match status" value="1"/>
</dbReference>
<evidence type="ECO:0000256" key="9">
    <source>
        <dbReference type="ARBA" id="ARBA00023012"/>
    </source>
</evidence>
<dbReference type="InterPro" id="IPR003594">
    <property type="entry name" value="HATPase_dom"/>
</dbReference>
<dbReference type="SUPFAM" id="SSF47384">
    <property type="entry name" value="Homodimeric domain of signal transducing histidine kinase"/>
    <property type="match status" value="1"/>
</dbReference>
<evidence type="ECO:0000256" key="12">
    <source>
        <dbReference type="SAM" id="Phobius"/>
    </source>
</evidence>
<dbReference type="PANTHER" id="PTHR45436">
    <property type="entry name" value="SENSOR HISTIDINE KINASE YKOH"/>
    <property type="match status" value="1"/>
</dbReference>
<evidence type="ECO:0000256" key="7">
    <source>
        <dbReference type="ARBA" id="ARBA00022777"/>
    </source>
</evidence>
<organism evidence="15 16">
    <name type="scientific">Parvibaculum sedimenti</name>
    <dbReference type="NCBI Taxonomy" id="2608632"/>
    <lineage>
        <taxon>Bacteria</taxon>
        <taxon>Pseudomonadati</taxon>
        <taxon>Pseudomonadota</taxon>
        <taxon>Alphaproteobacteria</taxon>
        <taxon>Hyphomicrobiales</taxon>
        <taxon>Parvibaculaceae</taxon>
        <taxon>Parvibaculum</taxon>
    </lineage>
</organism>
<dbReference type="EMBL" id="WESC01000001">
    <property type="protein sequence ID" value="KAB7742682.1"/>
    <property type="molecule type" value="Genomic_DNA"/>
</dbReference>
<dbReference type="InterPro" id="IPR025908">
    <property type="entry name" value="Sensor_TM1"/>
</dbReference>
<dbReference type="PROSITE" id="PS50885">
    <property type="entry name" value="HAMP"/>
    <property type="match status" value="1"/>
</dbReference>
<protein>
    <recommendedName>
        <fullName evidence="3">histidine kinase</fullName>
        <ecNumber evidence="3">2.7.13.3</ecNumber>
    </recommendedName>
</protein>
<dbReference type="Proteomes" id="UP000468901">
    <property type="component" value="Unassembled WGS sequence"/>
</dbReference>
<evidence type="ECO:0000313" key="16">
    <source>
        <dbReference type="Proteomes" id="UP000468901"/>
    </source>
</evidence>
<evidence type="ECO:0000259" key="14">
    <source>
        <dbReference type="PROSITE" id="PS50885"/>
    </source>
</evidence>
<dbReference type="GO" id="GO:0016020">
    <property type="term" value="C:membrane"/>
    <property type="evidence" value="ECO:0007669"/>
    <property type="project" value="UniProtKB-SubCell"/>
</dbReference>
<reference evidence="15 16" key="1">
    <citation type="submission" date="2019-09" db="EMBL/GenBank/DDBJ databases">
        <title>Parvibaculum sedimenti sp. nov., isolated from sediment.</title>
        <authorList>
            <person name="Wang Y."/>
        </authorList>
    </citation>
    <scope>NUCLEOTIDE SEQUENCE [LARGE SCALE GENOMIC DNA]</scope>
    <source>
        <strain evidence="15 16">HXT-9</strain>
    </source>
</reference>
<dbReference type="PROSITE" id="PS50109">
    <property type="entry name" value="HIS_KIN"/>
    <property type="match status" value="1"/>
</dbReference>
<dbReference type="Gene3D" id="6.10.340.10">
    <property type="match status" value="1"/>
</dbReference>
<dbReference type="PANTHER" id="PTHR45436:SF5">
    <property type="entry name" value="SENSOR HISTIDINE KINASE TRCS"/>
    <property type="match status" value="1"/>
</dbReference>
<dbReference type="GO" id="GO:0000155">
    <property type="term" value="F:phosphorelay sensor kinase activity"/>
    <property type="evidence" value="ECO:0007669"/>
    <property type="project" value="InterPro"/>
</dbReference>
<keyword evidence="16" id="KW-1185">Reference proteome</keyword>
<comment type="caution">
    <text evidence="15">The sequence shown here is derived from an EMBL/GenBank/DDBJ whole genome shotgun (WGS) entry which is preliminary data.</text>
</comment>
<evidence type="ECO:0000256" key="4">
    <source>
        <dbReference type="ARBA" id="ARBA00022553"/>
    </source>
</evidence>
<dbReference type="CDD" id="cd00082">
    <property type="entry name" value="HisKA"/>
    <property type="match status" value="1"/>
</dbReference>
<feature type="region of interest" description="Disordered" evidence="11">
    <location>
        <begin position="122"/>
        <end position="150"/>
    </location>
</feature>
<evidence type="ECO:0000256" key="11">
    <source>
        <dbReference type="SAM" id="MobiDB-lite"/>
    </source>
</evidence>
<feature type="region of interest" description="Disordered" evidence="11">
    <location>
        <begin position="1"/>
        <end position="33"/>
    </location>
</feature>
<dbReference type="SMART" id="SM00387">
    <property type="entry name" value="HATPase_c"/>
    <property type="match status" value="1"/>
</dbReference>
<gene>
    <name evidence="15" type="ORF">F2P47_00685</name>
</gene>
<proteinExistence type="predicted"/>
<evidence type="ECO:0000256" key="2">
    <source>
        <dbReference type="ARBA" id="ARBA00004370"/>
    </source>
</evidence>
<dbReference type="RefSeq" id="WP_152214236.1">
    <property type="nucleotide sequence ID" value="NZ_WESC01000001.1"/>
</dbReference>
<evidence type="ECO:0000256" key="1">
    <source>
        <dbReference type="ARBA" id="ARBA00000085"/>
    </source>
</evidence>
<keyword evidence="7" id="KW-0418">Kinase</keyword>
<dbReference type="Gene3D" id="3.30.565.10">
    <property type="entry name" value="Histidine kinase-like ATPase, C-terminal domain"/>
    <property type="match status" value="1"/>
</dbReference>
<comment type="subcellular location">
    <subcellularLocation>
        <location evidence="2">Membrane</location>
    </subcellularLocation>
</comment>
<dbReference type="AlphaFoldDB" id="A0A6N6VN82"/>
<keyword evidence="4" id="KW-0597">Phosphoprotein</keyword>
<evidence type="ECO:0000256" key="6">
    <source>
        <dbReference type="ARBA" id="ARBA00022692"/>
    </source>
</evidence>
<keyword evidence="5" id="KW-0808">Transferase</keyword>
<feature type="domain" description="HAMP" evidence="14">
    <location>
        <begin position="326"/>
        <end position="381"/>
    </location>
</feature>
<dbReference type="CDD" id="cd06225">
    <property type="entry name" value="HAMP"/>
    <property type="match status" value="1"/>
</dbReference>
<keyword evidence="6 12" id="KW-0812">Transmembrane</keyword>
<feature type="domain" description="Histidine kinase" evidence="13">
    <location>
        <begin position="389"/>
        <end position="612"/>
    </location>
</feature>
<evidence type="ECO:0000313" key="15">
    <source>
        <dbReference type="EMBL" id="KAB7742682.1"/>
    </source>
</evidence>
<sequence>MASVSEHEVPPPAVRHSAAPEGKAASSTSPRPHGDFRRMAERLIAAVFNGFRGFLLRGRFSSLTRRIVAFNVVALCVLVSGVLYLNQFREGLIDARRQSLLTQAEIIAGAIAESATSAQDAQVVDPLERRRKPRDIRPPVPAGDMDTDEDASELPIIPENAAPILRRLVLPTQTRARLYDKDGWLILDSRQLTASGQIVAFELPPPAGAEAPGPLGRLRDKLLGLLPGRDLERYKEAGSQNGTIYSEVTRALRGIPSSMERVNDRGELIVSVAVPIQRYRAVLGTLMLSTRGGDIDAIVRAERLAIMQLFLVDLGVTILLSVLLAGTIAEPVRRLAESAEIVRRGKTRRAQIPDFTARRDEIGELSGALRDMTNALYRRMDAIESFAADVAHELKNPLTSLRSAIETFTLAKDEKAKARLMQIIQDDVRRIDRLISDISNASRLDAELSREEMEDVNVATLLETVCDLFTETGASGSARVVLDIEAGPHGRAGMIVKGFDMRLGQVMRNLIDNALSFSPEGGIVRVSAARVPGRIVIRVEDEGQGISPDNFERIFDRFHTDRPDSFGEHSGLGLAISKQIVEAHRGTICAENRLEDGGVTGARFIVELPTTSS</sequence>
<dbReference type="Pfam" id="PF13755">
    <property type="entry name" value="Sensor_TM1"/>
    <property type="match status" value="1"/>
</dbReference>
<dbReference type="EC" id="2.7.13.3" evidence="3"/>
<evidence type="ECO:0000259" key="13">
    <source>
        <dbReference type="PROSITE" id="PS50109"/>
    </source>
</evidence>
<keyword evidence="8 12" id="KW-1133">Transmembrane helix</keyword>
<evidence type="ECO:0000256" key="5">
    <source>
        <dbReference type="ARBA" id="ARBA00022679"/>
    </source>
</evidence>